<feature type="transmembrane region" description="Helical" evidence="2">
    <location>
        <begin position="90"/>
        <end position="110"/>
    </location>
</feature>
<sequence length="365" mass="40476">MIFNRFCCCSSNGSASSSKCSRIPYGIILLTLSYLIFVLFVAFLAPECLDEPCNSEGLDNTTLGWATDFWIAAGMFWMGLHLWCCTPQSVYFSAIWSLWCMGAAYVLGGIGHSIYSNSGFDDNAGQQEFYITWAVSFTFMTMSVGTTYRFIRQVSYGCKTVARCWRNFLTASLVLVILSWIATTGGYVWCSTEEDLHVDGVIDAVPPLDEDSEEELYQCLQLAAIAEFTWYALFSLFLIPAGAILRATVLETQLMEKGGERLTVYGFRAAWAALWIAIIPWTFGIMLIIYAGIAAIAAGKEGTEVYGQIYGAVIYHYGMLLGYFFFHNLAYSLPRSDERKERIANGGTSKSSSNKGPTHGDDDSC</sequence>
<evidence type="ECO:0000313" key="4">
    <source>
        <dbReference type="Proteomes" id="UP000693970"/>
    </source>
</evidence>
<feature type="transmembrane region" description="Helical" evidence="2">
    <location>
        <begin position="230"/>
        <end position="249"/>
    </location>
</feature>
<keyword evidence="2" id="KW-0812">Transmembrane</keyword>
<keyword evidence="4" id="KW-1185">Reference proteome</keyword>
<feature type="transmembrane region" description="Helical" evidence="2">
    <location>
        <begin position="270"/>
        <end position="297"/>
    </location>
</feature>
<feature type="transmembrane region" description="Helical" evidence="2">
    <location>
        <begin position="23"/>
        <end position="45"/>
    </location>
</feature>
<protein>
    <submittedName>
        <fullName evidence="3">Uncharacterized protein</fullName>
    </submittedName>
</protein>
<feature type="transmembrane region" description="Helical" evidence="2">
    <location>
        <begin position="168"/>
        <end position="189"/>
    </location>
</feature>
<evidence type="ECO:0000256" key="1">
    <source>
        <dbReference type="SAM" id="MobiDB-lite"/>
    </source>
</evidence>
<dbReference type="AlphaFoldDB" id="A0A9K3KEC1"/>
<feature type="region of interest" description="Disordered" evidence="1">
    <location>
        <begin position="341"/>
        <end position="365"/>
    </location>
</feature>
<evidence type="ECO:0000256" key="2">
    <source>
        <dbReference type="SAM" id="Phobius"/>
    </source>
</evidence>
<feature type="transmembrane region" description="Helical" evidence="2">
    <location>
        <begin position="130"/>
        <end position="148"/>
    </location>
</feature>
<gene>
    <name evidence="3" type="ORF">IV203_023662</name>
</gene>
<dbReference type="EMBL" id="JAGRRH010000026">
    <property type="protein sequence ID" value="KAG7341709.1"/>
    <property type="molecule type" value="Genomic_DNA"/>
</dbReference>
<accession>A0A9K3KEC1</accession>
<keyword evidence="2" id="KW-1133">Transmembrane helix</keyword>
<feature type="compositionally biased region" description="Low complexity" evidence="1">
    <location>
        <begin position="345"/>
        <end position="356"/>
    </location>
</feature>
<dbReference type="Proteomes" id="UP000693970">
    <property type="component" value="Unassembled WGS sequence"/>
</dbReference>
<feature type="transmembrane region" description="Helical" evidence="2">
    <location>
        <begin position="309"/>
        <end position="333"/>
    </location>
</feature>
<keyword evidence="2" id="KW-0472">Membrane</keyword>
<comment type="caution">
    <text evidence="3">The sequence shown here is derived from an EMBL/GenBank/DDBJ whole genome shotgun (WGS) entry which is preliminary data.</text>
</comment>
<organism evidence="3 4">
    <name type="scientific">Nitzschia inconspicua</name>
    <dbReference type="NCBI Taxonomy" id="303405"/>
    <lineage>
        <taxon>Eukaryota</taxon>
        <taxon>Sar</taxon>
        <taxon>Stramenopiles</taxon>
        <taxon>Ochrophyta</taxon>
        <taxon>Bacillariophyta</taxon>
        <taxon>Bacillariophyceae</taxon>
        <taxon>Bacillariophycidae</taxon>
        <taxon>Bacillariales</taxon>
        <taxon>Bacillariaceae</taxon>
        <taxon>Nitzschia</taxon>
    </lineage>
</organism>
<name>A0A9K3KEC1_9STRA</name>
<evidence type="ECO:0000313" key="3">
    <source>
        <dbReference type="EMBL" id="KAG7341709.1"/>
    </source>
</evidence>
<reference evidence="3" key="2">
    <citation type="submission" date="2021-04" db="EMBL/GenBank/DDBJ databases">
        <authorList>
            <person name="Podell S."/>
        </authorList>
    </citation>
    <scope>NUCLEOTIDE SEQUENCE</scope>
    <source>
        <strain evidence="3">Hildebrandi</strain>
    </source>
</reference>
<reference evidence="3" key="1">
    <citation type="journal article" date="2021" name="Sci. Rep.">
        <title>Diploid genomic architecture of Nitzschia inconspicua, an elite biomass production diatom.</title>
        <authorList>
            <person name="Oliver A."/>
            <person name="Podell S."/>
            <person name="Pinowska A."/>
            <person name="Traller J.C."/>
            <person name="Smith S.R."/>
            <person name="McClure R."/>
            <person name="Beliaev A."/>
            <person name="Bohutskyi P."/>
            <person name="Hill E.A."/>
            <person name="Rabines A."/>
            <person name="Zheng H."/>
            <person name="Allen L.Z."/>
            <person name="Kuo A."/>
            <person name="Grigoriev I.V."/>
            <person name="Allen A.E."/>
            <person name="Hazlebeck D."/>
            <person name="Allen E.E."/>
        </authorList>
    </citation>
    <scope>NUCLEOTIDE SEQUENCE</scope>
    <source>
        <strain evidence="3">Hildebrandi</strain>
    </source>
</reference>
<feature type="transmembrane region" description="Helical" evidence="2">
    <location>
        <begin position="65"/>
        <end position="83"/>
    </location>
</feature>
<proteinExistence type="predicted"/>